<reference evidence="1 2" key="1">
    <citation type="journal article" date="2010" name="Stand. Genomic Sci.">
        <title>Complete genome sequence of Intrasporangium calvum type strain (7 KIP).</title>
        <authorList>
            <person name="Del Rio T.G."/>
            <person name="Chertkov O."/>
            <person name="Yasawong M."/>
            <person name="Lucas S."/>
            <person name="Deshpande S."/>
            <person name="Cheng J.F."/>
            <person name="Detter C."/>
            <person name="Tapia R."/>
            <person name="Han C."/>
            <person name="Goodwin L."/>
            <person name="Pitluck S."/>
            <person name="Liolios K."/>
            <person name="Ivanova N."/>
            <person name="Mavromatis K."/>
            <person name="Pati A."/>
            <person name="Chen A."/>
            <person name="Palaniappan K."/>
            <person name="Land M."/>
            <person name="Hauser L."/>
            <person name="Chang Y.J."/>
            <person name="Jeffries C.D."/>
            <person name="Rohde M."/>
            <person name="Pukall R."/>
            <person name="Sikorski J."/>
            <person name="Goker M."/>
            <person name="Woyke T."/>
            <person name="Bristow J."/>
            <person name="Eisen J.A."/>
            <person name="Markowitz V."/>
            <person name="Hugenholtz P."/>
            <person name="Kyrpides N.C."/>
            <person name="Klenk H.P."/>
            <person name="Lapidus A."/>
        </authorList>
    </citation>
    <scope>NUCLEOTIDE SEQUENCE [LARGE SCALE GENOMIC DNA]</scope>
    <source>
        <strain evidence="2">ATCC 23552 / DSM 43043 / JCM 3097 / NBRC 12989 / 7 KIP</strain>
    </source>
</reference>
<organism evidence="1 2">
    <name type="scientific">Intrasporangium calvum (strain ATCC 23552 / DSM 43043 / JCM 3097 / NBRC 12989 / NCIMB 10167 / NRRL B-3866 / 7 KIP)</name>
    <dbReference type="NCBI Taxonomy" id="710696"/>
    <lineage>
        <taxon>Bacteria</taxon>
        <taxon>Bacillati</taxon>
        <taxon>Actinomycetota</taxon>
        <taxon>Actinomycetes</taxon>
        <taxon>Micrococcales</taxon>
        <taxon>Intrasporangiaceae</taxon>
        <taxon>Intrasporangium</taxon>
    </lineage>
</organism>
<keyword evidence="2" id="KW-1185">Reference proteome</keyword>
<accession>E6S7H6</accession>
<sequence>MLVLVGTLLIVTTAAYRYAYGTWWQAPERIPYCGRTYIAVTPHLSLADIRQRERQTSLPGDQPYAVVPIGKAPPIVGAEMLAAVTPVAQREKLGVPCAMGLYVKTGDDQYTSYGITGGP</sequence>
<evidence type="ECO:0000313" key="2">
    <source>
        <dbReference type="Proteomes" id="UP000008914"/>
    </source>
</evidence>
<gene>
    <name evidence="1" type="ordered locus">Intca_0317</name>
</gene>
<dbReference type="Proteomes" id="UP000008914">
    <property type="component" value="Chromosome"/>
</dbReference>
<name>E6S7H6_INTC7</name>
<dbReference type="HOGENOM" id="CLU_2058196_0_0_11"/>
<dbReference type="KEGG" id="ica:Intca_0317"/>
<dbReference type="AlphaFoldDB" id="E6S7H6"/>
<dbReference type="EMBL" id="CP002343">
    <property type="protein sequence ID" value="ADU46871.1"/>
    <property type="molecule type" value="Genomic_DNA"/>
</dbReference>
<evidence type="ECO:0000313" key="1">
    <source>
        <dbReference type="EMBL" id="ADU46871.1"/>
    </source>
</evidence>
<protein>
    <submittedName>
        <fullName evidence="1">Uncharacterized protein</fullName>
    </submittedName>
</protein>
<proteinExistence type="predicted"/>